<comment type="caution">
    <text evidence="3">The sequence shown here is derived from an EMBL/GenBank/DDBJ whole genome shotgun (WGS) entry which is preliminary data.</text>
</comment>
<sequence>MDGNATFYASKRLAVFVSALALCAGLVSTQESHAAGVWTNEPTGAKVLVDCNFSSTPGACGILDVYGSSISVSDNSAPVSPSGGIKGLLYAFAPQGGMQLIYSTPQPVREMYVGLTWRTNPQFQGRIVQNKLFFIRGNTLGNGYFGMWNTPGSSTMKFEWGHNTSGLDNSHTCALDSGLWCYANAGPSMITLGQWAKVEVYQKASTTATSRDGILRWWINGVLGGNYTNLNYAPSGLTEWQWNNTWDGAQDMGTSNTVDWEHWLDHVHISIPNGGTSTDNPPGPPATPTLRGISVP</sequence>
<keyword evidence="2" id="KW-0732">Signal</keyword>
<feature type="region of interest" description="Disordered" evidence="1">
    <location>
        <begin position="271"/>
        <end position="296"/>
    </location>
</feature>
<accession>A0ABN7MGE1</accession>
<dbReference type="EMBL" id="CAJNBJ010000022">
    <property type="protein sequence ID" value="CAE6804896.1"/>
    <property type="molecule type" value="Genomic_DNA"/>
</dbReference>
<keyword evidence="4" id="KW-1185">Reference proteome</keyword>
<gene>
    <name evidence="3" type="ORF">NSPZN2_90042</name>
</gene>
<organism evidence="3 4">
    <name type="scientific">Nitrospira defluvii</name>
    <dbReference type="NCBI Taxonomy" id="330214"/>
    <lineage>
        <taxon>Bacteria</taxon>
        <taxon>Pseudomonadati</taxon>
        <taxon>Nitrospirota</taxon>
        <taxon>Nitrospiria</taxon>
        <taxon>Nitrospirales</taxon>
        <taxon>Nitrospiraceae</taxon>
        <taxon>Nitrospira</taxon>
    </lineage>
</organism>
<evidence type="ECO:0008006" key="5">
    <source>
        <dbReference type="Google" id="ProtNLM"/>
    </source>
</evidence>
<evidence type="ECO:0000313" key="4">
    <source>
        <dbReference type="Proteomes" id="UP000675880"/>
    </source>
</evidence>
<dbReference type="Proteomes" id="UP000675880">
    <property type="component" value="Unassembled WGS sequence"/>
</dbReference>
<evidence type="ECO:0000313" key="3">
    <source>
        <dbReference type="EMBL" id="CAE6804896.1"/>
    </source>
</evidence>
<evidence type="ECO:0000256" key="2">
    <source>
        <dbReference type="SAM" id="SignalP"/>
    </source>
</evidence>
<feature type="chain" id="PRO_5046531453" description="LamG-like jellyroll fold domain-containing protein" evidence="2">
    <location>
        <begin position="35"/>
        <end position="296"/>
    </location>
</feature>
<evidence type="ECO:0000256" key="1">
    <source>
        <dbReference type="SAM" id="MobiDB-lite"/>
    </source>
</evidence>
<name>A0ABN7MGE1_9BACT</name>
<proteinExistence type="predicted"/>
<reference evidence="3 4" key="1">
    <citation type="submission" date="2021-02" db="EMBL/GenBank/DDBJ databases">
        <authorList>
            <person name="Han P."/>
        </authorList>
    </citation>
    <scope>NUCLEOTIDE SEQUENCE [LARGE SCALE GENOMIC DNA]</scope>
    <source>
        <strain evidence="3">Candidatus Nitrospira sp. ZN2</strain>
    </source>
</reference>
<protein>
    <recommendedName>
        <fullName evidence="5">LamG-like jellyroll fold domain-containing protein</fullName>
    </recommendedName>
</protein>
<feature type="signal peptide" evidence="2">
    <location>
        <begin position="1"/>
        <end position="34"/>
    </location>
</feature>